<gene>
    <name evidence="2" type="ORF">FYK55_13885</name>
</gene>
<dbReference type="AlphaFoldDB" id="A0A5M6D552"/>
<keyword evidence="1" id="KW-1133">Transmembrane helix</keyword>
<name>A0A5M6D552_9BACT</name>
<feature type="transmembrane region" description="Helical" evidence="1">
    <location>
        <begin position="24"/>
        <end position="42"/>
    </location>
</feature>
<organism evidence="2 3">
    <name type="scientific">Roseiconus nitratireducens</name>
    <dbReference type="NCBI Taxonomy" id="2605748"/>
    <lineage>
        <taxon>Bacteria</taxon>
        <taxon>Pseudomonadati</taxon>
        <taxon>Planctomycetota</taxon>
        <taxon>Planctomycetia</taxon>
        <taxon>Pirellulales</taxon>
        <taxon>Pirellulaceae</taxon>
        <taxon>Roseiconus</taxon>
    </lineage>
</organism>
<accession>A0A5M6D552</accession>
<sequence length="130" mass="14219">MTDADDEFVPEKPDRLWSLTFPPLVWAVHFLASYLTAAIWCAKAGPQAGDADPVRVAIAAYTVVALTLIAVFGWIAFRKHRTGEATLPHDFDSRADQHRFLGFATTLLAILSFVATVFTALVVVFVGSCH</sequence>
<evidence type="ECO:0008006" key="4">
    <source>
        <dbReference type="Google" id="ProtNLM"/>
    </source>
</evidence>
<keyword evidence="1" id="KW-0472">Membrane</keyword>
<evidence type="ECO:0000256" key="1">
    <source>
        <dbReference type="SAM" id="Phobius"/>
    </source>
</evidence>
<dbReference type="EMBL" id="VWOX01000007">
    <property type="protein sequence ID" value="KAA5542621.1"/>
    <property type="molecule type" value="Genomic_DNA"/>
</dbReference>
<feature type="transmembrane region" description="Helical" evidence="1">
    <location>
        <begin position="100"/>
        <end position="126"/>
    </location>
</feature>
<dbReference type="Proteomes" id="UP000324479">
    <property type="component" value="Unassembled WGS sequence"/>
</dbReference>
<keyword evidence="3" id="KW-1185">Reference proteome</keyword>
<protein>
    <recommendedName>
        <fullName evidence="4">Transmembrane protein</fullName>
    </recommendedName>
</protein>
<comment type="caution">
    <text evidence="2">The sequence shown here is derived from an EMBL/GenBank/DDBJ whole genome shotgun (WGS) entry which is preliminary data.</text>
</comment>
<feature type="transmembrane region" description="Helical" evidence="1">
    <location>
        <begin position="54"/>
        <end position="77"/>
    </location>
</feature>
<dbReference type="RefSeq" id="WP_150077038.1">
    <property type="nucleotide sequence ID" value="NZ_VWOX01000007.1"/>
</dbReference>
<evidence type="ECO:0000313" key="3">
    <source>
        <dbReference type="Proteomes" id="UP000324479"/>
    </source>
</evidence>
<reference evidence="2 3" key="1">
    <citation type="submission" date="2019-08" db="EMBL/GenBank/DDBJ databases">
        <authorList>
            <person name="Dhanesh K."/>
            <person name="Kumar G."/>
            <person name="Sasikala C."/>
            <person name="Venkata Ramana C."/>
        </authorList>
    </citation>
    <scope>NUCLEOTIDE SEQUENCE [LARGE SCALE GENOMIC DNA]</scope>
    <source>
        <strain evidence="2 3">JC645</strain>
    </source>
</reference>
<proteinExistence type="predicted"/>
<keyword evidence="1" id="KW-0812">Transmembrane</keyword>
<evidence type="ECO:0000313" key="2">
    <source>
        <dbReference type="EMBL" id="KAA5542621.1"/>
    </source>
</evidence>